<dbReference type="Proteomes" id="UP000299102">
    <property type="component" value="Unassembled WGS sequence"/>
</dbReference>
<comment type="caution">
    <text evidence="1">The sequence shown here is derived from an EMBL/GenBank/DDBJ whole genome shotgun (WGS) entry which is preliminary data.</text>
</comment>
<accession>A0A4C1WKI5</accession>
<protein>
    <submittedName>
        <fullName evidence="1">Uncharacterized protein</fullName>
    </submittedName>
</protein>
<evidence type="ECO:0000313" key="2">
    <source>
        <dbReference type="Proteomes" id="UP000299102"/>
    </source>
</evidence>
<reference evidence="1 2" key="1">
    <citation type="journal article" date="2019" name="Commun. Biol.">
        <title>The bagworm genome reveals a unique fibroin gene that provides high tensile strength.</title>
        <authorList>
            <person name="Kono N."/>
            <person name="Nakamura H."/>
            <person name="Ohtoshi R."/>
            <person name="Tomita M."/>
            <person name="Numata K."/>
            <person name="Arakawa K."/>
        </authorList>
    </citation>
    <scope>NUCLEOTIDE SEQUENCE [LARGE SCALE GENOMIC DNA]</scope>
</reference>
<organism evidence="1 2">
    <name type="scientific">Eumeta variegata</name>
    <name type="common">Bagworm moth</name>
    <name type="synonym">Eumeta japonica</name>
    <dbReference type="NCBI Taxonomy" id="151549"/>
    <lineage>
        <taxon>Eukaryota</taxon>
        <taxon>Metazoa</taxon>
        <taxon>Ecdysozoa</taxon>
        <taxon>Arthropoda</taxon>
        <taxon>Hexapoda</taxon>
        <taxon>Insecta</taxon>
        <taxon>Pterygota</taxon>
        <taxon>Neoptera</taxon>
        <taxon>Endopterygota</taxon>
        <taxon>Lepidoptera</taxon>
        <taxon>Glossata</taxon>
        <taxon>Ditrysia</taxon>
        <taxon>Tineoidea</taxon>
        <taxon>Psychidae</taxon>
        <taxon>Oiketicinae</taxon>
        <taxon>Eumeta</taxon>
    </lineage>
</organism>
<name>A0A4C1WKI5_EUMVA</name>
<gene>
    <name evidence="1" type="ORF">EVAR_28815_1</name>
</gene>
<evidence type="ECO:0000313" key="1">
    <source>
        <dbReference type="EMBL" id="GBP50625.1"/>
    </source>
</evidence>
<sequence length="153" mass="17474">MIKTDPHSLIVSVRPTVVSLSLFNSNASADRVEERSLVLRSCSHARLRRNATMSHTFSKASSLRALEATRRIQEHQVRIMNNGGCSNADVPLGDVTNTAYFKIIDEPHDPTFIYWVIENSSTFELLQIVLIKYNTFLLATTWRIRIIFEKSQH</sequence>
<keyword evidence="2" id="KW-1185">Reference proteome</keyword>
<proteinExistence type="predicted"/>
<dbReference type="EMBL" id="BGZK01000569">
    <property type="protein sequence ID" value="GBP50625.1"/>
    <property type="molecule type" value="Genomic_DNA"/>
</dbReference>
<dbReference type="AlphaFoldDB" id="A0A4C1WKI5"/>